<dbReference type="GO" id="GO:0004029">
    <property type="term" value="F:aldehyde dehydrogenase (NAD+) activity"/>
    <property type="evidence" value="ECO:0007669"/>
    <property type="project" value="TreeGrafter"/>
</dbReference>
<dbReference type="Proteomes" id="UP001172102">
    <property type="component" value="Unassembled WGS sequence"/>
</dbReference>
<sequence>MTTPTPRALTVLVIGANGFLGSALCRSFLHTAPPTGTAPHYHVFGLIRRAASAAALTRDEITPIVAPLSSPDLLPTLLAYSPVWDVIATCTEPSRTDPAAEARHWEDVLELVRALAGVSVGNGVRPLVLWSSGCWAEGVGGRSRGGGFDVAVLRATPLFGYSSSYYGVGLEYVTAFAAATEGKEGRVLKFTADADTILHGVHVDDCADGYVALATTALSGEKGRAAVAGQAFNISGKRYETLREFGTALAAEYGFPGGAEFGVSPDQLPKPLSETWQNYVLVFGYSQWVGSNKIRQVTGWADKRPLFSDNLFVYRRAYEAAKESDVGNVTTVSRRLQGDWSDERALL</sequence>
<protein>
    <recommendedName>
        <fullName evidence="1">NAD-dependent epimerase/dehydratase domain-containing protein</fullName>
    </recommendedName>
</protein>
<name>A0AA40DRM5_9PEZI</name>
<accession>A0AA40DRM5</accession>
<dbReference type="InterPro" id="IPR036291">
    <property type="entry name" value="NAD(P)-bd_dom_sf"/>
</dbReference>
<dbReference type="GO" id="GO:0005737">
    <property type="term" value="C:cytoplasm"/>
    <property type="evidence" value="ECO:0007669"/>
    <property type="project" value="TreeGrafter"/>
</dbReference>
<dbReference type="Pfam" id="PF01370">
    <property type="entry name" value="Epimerase"/>
    <property type="match status" value="1"/>
</dbReference>
<evidence type="ECO:0000313" key="2">
    <source>
        <dbReference type="EMBL" id="KAK0710737.1"/>
    </source>
</evidence>
<dbReference type="EMBL" id="JAUKUA010000005">
    <property type="protein sequence ID" value="KAK0710737.1"/>
    <property type="molecule type" value="Genomic_DNA"/>
</dbReference>
<dbReference type="PANTHER" id="PTHR48079:SF6">
    <property type="entry name" value="NAD(P)-BINDING DOMAIN-CONTAINING PROTEIN-RELATED"/>
    <property type="match status" value="1"/>
</dbReference>
<comment type="caution">
    <text evidence="2">The sequence shown here is derived from an EMBL/GenBank/DDBJ whole genome shotgun (WGS) entry which is preliminary data.</text>
</comment>
<dbReference type="AlphaFoldDB" id="A0AA40DRM5"/>
<evidence type="ECO:0000259" key="1">
    <source>
        <dbReference type="Pfam" id="PF01370"/>
    </source>
</evidence>
<reference evidence="2" key="1">
    <citation type="submission" date="2023-06" db="EMBL/GenBank/DDBJ databases">
        <title>Genome-scale phylogeny and comparative genomics of the fungal order Sordariales.</title>
        <authorList>
            <consortium name="Lawrence Berkeley National Laboratory"/>
            <person name="Hensen N."/>
            <person name="Bonometti L."/>
            <person name="Westerberg I."/>
            <person name="Brannstrom I.O."/>
            <person name="Guillou S."/>
            <person name="Cros-Aarteil S."/>
            <person name="Calhoun S."/>
            <person name="Haridas S."/>
            <person name="Kuo A."/>
            <person name="Mondo S."/>
            <person name="Pangilinan J."/>
            <person name="Riley R."/>
            <person name="Labutti K."/>
            <person name="Andreopoulos B."/>
            <person name="Lipzen A."/>
            <person name="Chen C."/>
            <person name="Yanf M."/>
            <person name="Daum C."/>
            <person name="Ng V."/>
            <person name="Clum A."/>
            <person name="Steindorff A."/>
            <person name="Ohm R."/>
            <person name="Martin F."/>
            <person name="Silar P."/>
            <person name="Natvig D."/>
            <person name="Lalanne C."/>
            <person name="Gautier V."/>
            <person name="Ament-Velasquez S.L."/>
            <person name="Kruys A."/>
            <person name="Hutchinson M.I."/>
            <person name="Powell A.J."/>
            <person name="Barry K."/>
            <person name="Miller A.N."/>
            <person name="Grigoriev I.V."/>
            <person name="Debuchy R."/>
            <person name="Gladieux P."/>
            <person name="Thoren M.H."/>
            <person name="Johannesson H."/>
        </authorList>
    </citation>
    <scope>NUCLEOTIDE SEQUENCE</scope>
    <source>
        <strain evidence="2">SMH4607-1</strain>
    </source>
</reference>
<dbReference type="InterPro" id="IPR001509">
    <property type="entry name" value="Epimerase_deHydtase"/>
</dbReference>
<dbReference type="SUPFAM" id="SSF51735">
    <property type="entry name" value="NAD(P)-binding Rossmann-fold domains"/>
    <property type="match status" value="1"/>
</dbReference>
<dbReference type="Gene3D" id="3.40.50.720">
    <property type="entry name" value="NAD(P)-binding Rossmann-like Domain"/>
    <property type="match status" value="2"/>
</dbReference>
<feature type="domain" description="NAD-dependent epimerase/dehydratase" evidence="1">
    <location>
        <begin position="11"/>
        <end position="137"/>
    </location>
</feature>
<dbReference type="InterPro" id="IPR051783">
    <property type="entry name" value="NAD(P)-dependent_oxidoreduct"/>
</dbReference>
<gene>
    <name evidence="2" type="ORF">B0H67DRAFT_667618</name>
</gene>
<dbReference type="PANTHER" id="PTHR48079">
    <property type="entry name" value="PROTEIN YEEZ"/>
    <property type="match status" value="1"/>
</dbReference>
<organism evidence="2 3">
    <name type="scientific">Lasiosphaeris hirsuta</name>
    <dbReference type="NCBI Taxonomy" id="260670"/>
    <lineage>
        <taxon>Eukaryota</taxon>
        <taxon>Fungi</taxon>
        <taxon>Dikarya</taxon>
        <taxon>Ascomycota</taxon>
        <taxon>Pezizomycotina</taxon>
        <taxon>Sordariomycetes</taxon>
        <taxon>Sordariomycetidae</taxon>
        <taxon>Sordariales</taxon>
        <taxon>Lasiosphaeriaceae</taxon>
        <taxon>Lasiosphaeris</taxon>
    </lineage>
</organism>
<evidence type="ECO:0000313" key="3">
    <source>
        <dbReference type="Proteomes" id="UP001172102"/>
    </source>
</evidence>
<keyword evidence="3" id="KW-1185">Reference proteome</keyword>
<proteinExistence type="predicted"/>